<feature type="compositionally biased region" description="Basic and acidic residues" evidence="1">
    <location>
        <begin position="80"/>
        <end position="96"/>
    </location>
</feature>
<accession>A0A9W6P0J4</accession>
<evidence type="ECO:0000313" key="2">
    <source>
        <dbReference type="EMBL" id="GLL15520.1"/>
    </source>
</evidence>
<evidence type="ECO:0000256" key="1">
    <source>
        <dbReference type="SAM" id="MobiDB-lite"/>
    </source>
</evidence>
<evidence type="ECO:0000313" key="3">
    <source>
        <dbReference type="Proteomes" id="UP001143463"/>
    </source>
</evidence>
<dbReference type="RefSeq" id="WP_037052830.1">
    <property type="nucleotide sequence ID" value="NZ_BAAAUZ010000062.1"/>
</dbReference>
<proteinExistence type="predicted"/>
<feature type="region of interest" description="Disordered" evidence="1">
    <location>
        <begin position="72"/>
        <end position="96"/>
    </location>
</feature>
<gene>
    <name evidence="2" type="ORF">GCM10017577_66710</name>
</gene>
<name>A0A9W6P0J4_9PSEU</name>
<protein>
    <submittedName>
        <fullName evidence="2">Uncharacterized protein</fullName>
    </submittedName>
</protein>
<dbReference type="Proteomes" id="UP001143463">
    <property type="component" value="Unassembled WGS sequence"/>
</dbReference>
<reference evidence="2" key="2">
    <citation type="submission" date="2023-01" db="EMBL/GenBank/DDBJ databases">
        <authorList>
            <person name="Sun Q."/>
            <person name="Evtushenko L."/>
        </authorList>
    </citation>
    <scope>NUCLEOTIDE SEQUENCE</scope>
    <source>
        <strain evidence="2">VKM Ac-1069</strain>
    </source>
</reference>
<reference evidence="2" key="1">
    <citation type="journal article" date="2014" name="Int. J. Syst. Evol. Microbiol.">
        <title>Complete genome sequence of Corynebacterium casei LMG S-19264T (=DSM 44701T), isolated from a smear-ripened cheese.</title>
        <authorList>
            <consortium name="US DOE Joint Genome Institute (JGI-PGF)"/>
            <person name="Walter F."/>
            <person name="Albersmeier A."/>
            <person name="Kalinowski J."/>
            <person name="Ruckert C."/>
        </authorList>
    </citation>
    <scope>NUCLEOTIDE SEQUENCE</scope>
    <source>
        <strain evidence="2">VKM Ac-1069</strain>
    </source>
</reference>
<keyword evidence="3" id="KW-1185">Reference proteome</keyword>
<comment type="caution">
    <text evidence="2">The sequence shown here is derived from an EMBL/GenBank/DDBJ whole genome shotgun (WGS) entry which is preliminary data.</text>
</comment>
<dbReference type="EMBL" id="BSFQ01000048">
    <property type="protein sequence ID" value="GLL15520.1"/>
    <property type="molecule type" value="Genomic_DNA"/>
</dbReference>
<organism evidence="2 3">
    <name type="scientific">Pseudonocardia halophobica</name>
    <dbReference type="NCBI Taxonomy" id="29401"/>
    <lineage>
        <taxon>Bacteria</taxon>
        <taxon>Bacillati</taxon>
        <taxon>Actinomycetota</taxon>
        <taxon>Actinomycetes</taxon>
        <taxon>Pseudonocardiales</taxon>
        <taxon>Pseudonocardiaceae</taxon>
        <taxon>Pseudonocardia</taxon>
    </lineage>
</organism>
<dbReference type="AlphaFoldDB" id="A0A9W6P0J4"/>
<sequence>MADEELTTDQQIRAAMYEVVRAQITADGDRDAKKLAARPILEQFEREHGAAGLLRLTERLFVQTMELHARAAAAGVPWPPRREGGAAATRHDGGVD</sequence>